<feature type="domain" description="PD-(D/E)XK endonuclease-like" evidence="6">
    <location>
        <begin position="594"/>
        <end position="834"/>
    </location>
</feature>
<evidence type="ECO:0000256" key="2">
    <source>
        <dbReference type="ARBA" id="ARBA00022763"/>
    </source>
</evidence>
<keyword evidence="4" id="KW-0269">Exonuclease</keyword>
<keyword evidence="7" id="KW-0378">Hydrolase</keyword>
<evidence type="ECO:0000256" key="3">
    <source>
        <dbReference type="ARBA" id="ARBA00022806"/>
    </source>
</evidence>
<evidence type="ECO:0000256" key="1">
    <source>
        <dbReference type="ARBA" id="ARBA00022722"/>
    </source>
</evidence>
<keyword evidence="1" id="KW-0540">Nuclease</keyword>
<keyword evidence="3 7" id="KW-0347">Helicase</keyword>
<dbReference type="Gene3D" id="3.40.50.300">
    <property type="entry name" value="P-loop containing nucleotide triphosphate hydrolases"/>
    <property type="match status" value="1"/>
</dbReference>
<dbReference type="InterPro" id="IPR027417">
    <property type="entry name" value="P-loop_NTPase"/>
</dbReference>
<keyword evidence="5" id="KW-0234">DNA repair</keyword>
<evidence type="ECO:0000313" key="8">
    <source>
        <dbReference type="Proteomes" id="UP000271587"/>
    </source>
</evidence>
<sequence>MKQSLIASLKSIRQAHPDAEIVVLCGQQARDDVIAAMSQAGAWAGVQVSGIRQYLQDSGRFLAPRRPLRLRDVAVKVTAALQDGAAETAFHREGINDEPVTREALAQAVLTLLNLPPERREAHGGARLPAAVAELARQVGQECAEHWFTLPDVAEFLLERTARRDTQFVIAGDIAFDTLSEWFVQQLPSDSRREVQFPEVTEPAEVEHHSFVSDADEAAFAAAQVLEAVANGIPLHSIAVAYCNANQIGALHQALQRAGIPFSAMNPHTWAQAPFARGVRQLLMLDPNQMPRPEVAALLASGILKESPSVSAFDFVTRGLATLNQGEDWHEVDGDHETVAEVKRFVRDLGKNLQVLHQSGSLAALADALGELSKKHLRTMNADEQAFFNRLLDTMRQHQIGVSSALLAEIGNQALATSLPATQQGMVQLSSLEGLVGRSMQLCIICGASDDALPGSLSSNASITPEQSGNTSKTFLERRQRAFNHALDASAKVLITHPRSLLNGASVVERSPWADGHVYQHGPLIEEWHQGKELPATEFELNLLAGGVDAEVQEKARRFYRTLLARHEGEWAGDDAAFNGWIGAGFGAAVLEKQLSTSALELFTQNPLVFFIERVLGARVLEDSFGATEIDVRDRGTIYHRIFERWIRETWLDIATPMHRYEEVDFNTRVLKMREIVTEELDTRRDSSIPAVMWQAFQTEVLRVSDAFVEAELDRSRMWRPVGVEIPFGHVRDASDSPPLKISLDNGQALTIGGVIDRIDLCIDHENQQALLAIVDYKSGKPKRYKQALEKGKSYTGNAEYGYRFQLAAYGEAIRQALTGEMTEGPLAELAQEIKKLNVDDYPITIVSGYLFFLDEDFAWVPIIYGEDAKAELEYRLNRITSLIAEGAFPPYDMAGNPIMSERALRLGASTVAAASKLQSLGITPLDIAEDEEKEQ</sequence>
<dbReference type="GO" id="GO:0003678">
    <property type="term" value="F:DNA helicase activity"/>
    <property type="evidence" value="ECO:0007669"/>
    <property type="project" value="UniProtKB-EC"/>
</dbReference>
<dbReference type="AlphaFoldDB" id="A0A3G6J5I3"/>
<evidence type="ECO:0000256" key="4">
    <source>
        <dbReference type="ARBA" id="ARBA00022839"/>
    </source>
</evidence>
<reference evidence="7 8" key="1">
    <citation type="submission" date="2018-11" db="EMBL/GenBank/DDBJ databases">
        <authorList>
            <person name="Kleinhagauer T."/>
            <person name="Glaeser S.P."/>
            <person name="Spergser J."/>
            <person name="Ruckert C."/>
            <person name="Kaempfer P."/>
            <person name="Busse H.-J."/>
        </authorList>
    </citation>
    <scope>NUCLEOTIDE SEQUENCE [LARGE SCALE GENOMIC DNA]</scope>
    <source>
        <strain evidence="7 8">W8</strain>
    </source>
</reference>
<name>A0A3G6J5I3_9CORY</name>
<dbReference type="Proteomes" id="UP000271587">
    <property type="component" value="Chromosome"/>
</dbReference>
<proteinExistence type="predicted"/>
<keyword evidence="3 7" id="KW-0067">ATP-binding</keyword>
<evidence type="ECO:0000313" key="7">
    <source>
        <dbReference type="EMBL" id="AZA11680.1"/>
    </source>
</evidence>
<dbReference type="Pfam" id="PF12705">
    <property type="entry name" value="PDDEXK_1"/>
    <property type="match status" value="1"/>
</dbReference>
<dbReference type="EMBL" id="CP033897">
    <property type="protein sequence ID" value="AZA11680.1"/>
    <property type="molecule type" value="Genomic_DNA"/>
</dbReference>
<dbReference type="InterPro" id="IPR038726">
    <property type="entry name" value="PDDEXK_AddAB-type"/>
</dbReference>
<gene>
    <name evidence="7" type="primary">rexB</name>
    <name evidence="7" type="ORF">CGERO_06900</name>
</gene>
<dbReference type="GO" id="GO:0004527">
    <property type="term" value="F:exonuclease activity"/>
    <property type="evidence" value="ECO:0007669"/>
    <property type="project" value="UniProtKB-KW"/>
</dbReference>
<dbReference type="Gene3D" id="3.90.320.10">
    <property type="match status" value="1"/>
</dbReference>
<keyword evidence="2" id="KW-0227">DNA damage</keyword>
<dbReference type="OrthoDB" id="4385639at2"/>
<protein>
    <submittedName>
        <fullName evidence="7">ATP-dependent helicase/deoxyribonuclease subunit B</fullName>
        <ecNumber evidence="7">3.6.4.12</ecNumber>
    </submittedName>
</protein>
<dbReference type="SUPFAM" id="SSF52540">
    <property type="entry name" value="P-loop containing nucleoside triphosphate hydrolases"/>
    <property type="match status" value="1"/>
</dbReference>
<keyword evidence="3 7" id="KW-0547">Nucleotide-binding</keyword>
<accession>A0A3G6J5I3</accession>
<dbReference type="EC" id="3.6.4.12" evidence="7"/>
<evidence type="ECO:0000259" key="6">
    <source>
        <dbReference type="Pfam" id="PF12705"/>
    </source>
</evidence>
<keyword evidence="8" id="KW-1185">Reference proteome</keyword>
<evidence type="ECO:0000256" key="5">
    <source>
        <dbReference type="ARBA" id="ARBA00023204"/>
    </source>
</evidence>
<dbReference type="InterPro" id="IPR011604">
    <property type="entry name" value="PDDEXK-like_dom_sf"/>
</dbReference>
<dbReference type="RefSeq" id="WP_123934465.1">
    <property type="nucleotide sequence ID" value="NZ_CP033897.1"/>
</dbReference>
<dbReference type="KEGG" id="cgk:CGERO_06900"/>
<organism evidence="7 8">
    <name type="scientific">Corynebacterium gerontici</name>
    <dbReference type="NCBI Taxonomy" id="2079234"/>
    <lineage>
        <taxon>Bacteria</taxon>
        <taxon>Bacillati</taxon>
        <taxon>Actinomycetota</taxon>
        <taxon>Actinomycetes</taxon>
        <taxon>Mycobacteriales</taxon>
        <taxon>Corynebacteriaceae</taxon>
        <taxon>Corynebacterium</taxon>
    </lineage>
</organism>
<dbReference type="GO" id="GO:0006281">
    <property type="term" value="P:DNA repair"/>
    <property type="evidence" value="ECO:0007669"/>
    <property type="project" value="UniProtKB-KW"/>
</dbReference>